<accession>A0A0K0F7H9</accession>
<reference evidence="3" key="2">
    <citation type="submission" date="2015-08" db="UniProtKB">
        <authorList>
            <consortium name="WormBaseParasite"/>
        </authorList>
    </citation>
    <scope>IDENTIFICATION</scope>
</reference>
<evidence type="ECO:0000313" key="2">
    <source>
        <dbReference type="Proteomes" id="UP000035680"/>
    </source>
</evidence>
<protein>
    <submittedName>
        <fullName evidence="3">Biogenesis of lysosome-related organelles complex 1 subunit KXD1</fullName>
    </submittedName>
</protein>
<keyword evidence="2" id="KW-1185">Reference proteome</keyword>
<name>A0A0K0F7H9_STRVS</name>
<proteinExistence type="predicted"/>
<organism evidence="2 3">
    <name type="scientific">Strongyloides venezuelensis</name>
    <name type="common">Threadworm</name>
    <dbReference type="NCBI Taxonomy" id="75913"/>
    <lineage>
        <taxon>Eukaryota</taxon>
        <taxon>Metazoa</taxon>
        <taxon>Ecdysozoa</taxon>
        <taxon>Nematoda</taxon>
        <taxon>Chromadorea</taxon>
        <taxon>Rhabditida</taxon>
        <taxon>Tylenchina</taxon>
        <taxon>Panagrolaimomorpha</taxon>
        <taxon>Strongyloidoidea</taxon>
        <taxon>Strongyloididae</taxon>
        <taxon>Strongyloides</taxon>
    </lineage>
</organism>
<dbReference type="AlphaFoldDB" id="A0A0K0F7H9"/>
<dbReference type="Proteomes" id="UP000035680">
    <property type="component" value="Unassembled WGS sequence"/>
</dbReference>
<evidence type="ECO:0000313" key="3">
    <source>
        <dbReference type="WBParaSite" id="SVE_0477600.1"/>
    </source>
</evidence>
<feature type="region of interest" description="Disordered" evidence="1">
    <location>
        <begin position="125"/>
        <end position="153"/>
    </location>
</feature>
<sequence length="153" mass="17241">MNSAANSGVTFNPSDNETEKLIKILANHPKLDVDTPTTRTSDEVDDRSELINKIEKLEANLISTCKMTRSFIKRAGKNFEKIHEIINAERRNTENSFSLLSERISNNQRLIMDKIVELNGVVRTTSSNTNEKNDDNLDNSNSDSINDDDDSPQ</sequence>
<evidence type="ECO:0000256" key="1">
    <source>
        <dbReference type="SAM" id="MobiDB-lite"/>
    </source>
</evidence>
<dbReference type="WBParaSite" id="SVE_0477600.1">
    <property type="protein sequence ID" value="SVE_0477600.1"/>
    <property type="gene ID" value="SVE_0477600"/>
</dbReference>
<reference evidence="2" key="1">
    <citation type="submission" date="2014-07" db="EMBL/GenBank/DDBJ databases">
        <authorList>
            <person name="Martin A.A"/>
            <person name="De Silva N."/>
        </authorList>
    </citation>
    <scope>NUCLEOTIDE SEQUENCE</scope>
</reference>